<evidence type="ECO:0000256" key="5">
    <source>
        <dbReference type="ARBA" id="ARBA00023242"/>
    </source>
</evidence>
<accession>A0A218WB87</accession>
<keyword evidence="3" id="KW-0238">DNA-binding</keyword>
<dbReference type="EMBL" id="MTKT01004810">
    <property type="protein sequence ID" value="OWM70055.1"/>
    <property type="molecule type" value="Genomic_DNA"/>
</dbReference>
<reference evidence="9" key="1">
    <citation type="journal article" date="2017" name="Plant J.">
        <title>The pomegranate (Punica granatum L.) genome and the genomics of punicalagin biosynthesis.</title>
        <authorList>
            <person name="Qin G."/>
            <person name="Xu C."/>
            <person name="Ming R."/>
            <person name="Tang H."/>
            <person name="Guyot R."/>
            <person name="Kramer E.M."/>
            <person name="Hu Y."/>
            <person name="Yi X."/>
            <person name="Qi Y."/>
            <person name="Xu X."/>
            <person name="Gao Z."/>
            <person name="Pan H."/>
            <person name="Jian J."/>
            <person name="Tian Y."/>
            <person name="Yue Z."/>
            <person name="Xu Y."/>
        </authorList>
    </citation>
    <scope>NUCLEOTIDE SEQUENCE [LARGE SCALE GENOMIC DNA]</scope>
    <source>
        <strain evidence="9">cv. Dabenzi</strain>
    </source>
</reference>
<evidence type="ECO:0000256" key="1">
    <source>
        <dbReference type="ARBA" id="ARBA00004123"/>
    </source>
</evidence>
<reference evidence="8 10" key="3">
    <citation type="submission" date="2017-11" db="EMBL/GenBank/DDBJ databases">
        <title>De-novo sequencing of pomegranate (Punica granatum L.) genome.</title>
        <authorList>
            <person name="Akparov Z."/>
            <person name="Amiraslanov A."/>
            <person name="Hajiyeva S."/>
            <person name="Abbasov M."/>
            <person name="Kaur K."/>
            <person name="Hamwieh A."/>
            <person name="Solovyev V."/>
            <person name="Salamov A."/>
            <person name="Braich B."/>
            <person name="Kosarev P."/>
            <person name="Mahmoud A."/>
            <person name="Hajiyev E."/>
            <person name="Babayeva S."/>
            <person name="Izzatullayeva V."/>
            <person name="Mammadov A."/>
            <person name="Mammadov A."/>
            <person name="Sharifova S."/>
            <person name="Ojaghi J."/>
            <person name="Eynullazada K."/>
            <person name="Bayramov B."/>
            <person name="Abdulazimova A."/>
            <person name="Shahmuradov I."/>
        </authorList>
    </citation>
    <scope>NUCLEOTIDE SEQUENCE [LARGE SCALE GENOMIC DNA]</scope>
    <source>
        <strain evidence="8">AG2017</strain>
        <strain evidence="10">cv. AG2017</strain>
        <tissue evidence="8">Leaf</tissue>
    </source>
</reference>
<feature type="domain" description="MBD" evidence="6">
    <location>
        <begin position="56"/>
        <end position="114"/>
    </location>
</feature>
<comment type="caution">
    <text evidence="7">The sequence shown here is derived from an EMBL/GenBank/DDBJ whole genome shotgun (WGS) entry which is preliminary data.</text>
</comment>
<evidence type="ECO:0000313" key="7">
    <source>
        <dbReference type="EMBL" id="OWM70055.1"/>
    </source>
</evidence>
<keyword evidence="4" id="KW-0804">Transcription</keyword>
<evidence type="ECO:0000313" key="9">
    <source>
        <dbReference type="Proteomes" id="UP000197138"/>
    </source>
</evidence>
<dbReference type="Proteomes" id="UP000197138">
    <property type="component" value="Unassembled WGS sequence"/>
</dbReference>
<dbReference type="InterPro" id="IPR016177">
    <property type="entry name" value="DNA-bd_dom_sf"/>
</dbReference>
<evidence type="ECO:0000313" key="10">
    <source>
        <dbReference type="Proteomes" id="UP000233551"/>
    </source>
</evidence>
<proteinExistence type="predicted"/>
<reference evidence="7" key="2">
    <citation type="submission" date="2017-06" db="EMBL/GenBank/DDBJ databases">
        <title>The pomegranate genome and the genomics of punicalagin biosynthesis.</title>
        <authorList>
            <person name="Xu C."/>
        </authorList>
    </citation>
    <scope>NUCLEOTIDE SEQUENCE [LARGE SCALE GENOMIC DNA]</scope>
    <source>
        <tissue evidence="7">Fresh leaf</tissue>
    </source>
</reference>
<evidence type="ECO:0000256" key="3">
    <source>
        <dbReference type="ARBA" id="ARBA00023125"/>
    </source>
</evidence>
<dbReference type="InterPro" id="IPR001739">
    <property type="entry name" value="Methyl_CpG_DNA-bd"/>
</dbReference>
<evidence type="ECO:0000313" key="8">
    <source>
        <dbReference type="EMBL" id="PKI72378.1"/>
    </source>
</evidence>
<dbReference type="AlphaFoldDB" id="A0A218WB87"/>
<evidence type="ECO:0000256" key="2">
    <source>
        <dbReference type="ARBA" id="ARBA00023015"/>
    </source>
</evidence>
<dbReference type="GO" id="GO:0005634">
    <property type="term" value="C:nucleus"/>
    <property type="evidence" value="ECO:0007669"/>
    <property type="project" value="UniProtKB-SubCell"/>
</dbReference>
<sequence>MEQGRSSGRRTNNVDGKAKHRSANFDVSLLNIETLSKIWKKVPRRRFRSSVQYIIHDNTSPGYGWLLPGWLVEERHMESGRVYRYYYGPSGRSYRSRREVLRTWEQSGVIVIDK</sequence>
<evidence type="ECO:0000256" key="4">
    <source>
        <dbReference type="ARBA" id="ARBA00023163"/>
    </source>
</evidence>
<dbReference type="Pfam" id="PF01429">
    <property type="entry name" value="MBD"/>
    <property type="match status" value="1"/>
</dbReference>
<dbReference type="EMBL" id="PGOL01000328">
    <property type="protein sequence ID" value="PKI72378.1"/>
    <property type="molecule type" value="Genomic_DNA"/>
</dbReference>
<gene>
    <name evidence="7" type="ORF">CDL15_Pgr025904</name>
    <name evidence="8" type="ORF">CRG98_007248</name>
</gene>
<keyword evidence="2" id="KW-0805">Transcription regulation</keyword>
<protein>
    <recommendedName>
        <fullName evidence="6">MBD domain-containing protein</fullName>
    </recommendedName>
</protein>
<evidence type="ECO:0000259" key="6">
    <source>
        <dbReference type="PROSITE" id="PS50982"/>
    </source>
</evidence>
<name>A0A218WB87_PUNGR</name>
<dbReference type="SUPFAM" id="SSF54171">
    <property type="entry name" value="DNA-binding domain"/>
    <property type="match status" value="1"/>
</dbReference>
<dbReference type="Proteomes" id="UP000233551">
    <property type="component" value="Unassembled WGS sequence"/>
</dbReference>
<comment type="subcellular location">
    <subcellularLocation>
        <location evidence="1">Nucleus</location>
    </subcellularLocation>
</comment>
<keyword evidence="10" id="KW-1185">Reference proteome</keyword>
<dbReference type="GO" id="GO:0003677">
    <property type="term" value="F:DNA binding"/>
    <property type="evidence" value="ECO:0007669"/>
    <property type="project" value="UniProtKB-KW"/>
</dbReference>
<keyword evidence="5" id="KW-0539">Nucleus</keyword>
<dbReference type="Gene3D" id="3.30.890.10">
    <property type="entry name" value="Methyl-cpg-binding Protein 2, Chain A"/>
    <property type="match status" value="1"/>
</dbReference>
<organism evidence="7 9">
    <name type="scientific">Punica granatum</name>
    <name type="common">Pomegranate</name>
    <dbReference type="NCBI Taxonomy" id="22663"/>
    <lineage>
        <taxon>Eukaryota</taxon>
        <taxon>Viridiplantae</taxon>
        <taxon>Streptophyta</taxon>
        <taxon>Embryophyta</taxon>
        <taxon>Tracheophyta</taxon>
        <taxon>Spermatophyta</taxon>
        <taxon>Magnoliopsida</taxon>
        <taxon>eudicotyledons</taxon>
        <taxon>Gunneridae</taxon>
        <taxon>Pentapetalae</taxon>
        <taxon>rosids</taxon>
        <taxon>malvids</taxon>
        <taxon>Myrtales</taxon>
        <taxon>Lythraceae</taxon>
        <taxon>Punica</taxon>
    </lineage>
</organism>
<dbReference type="PROSITE" id="PS50982">
    <property type="entry name" value="MBD"/>
    <property type="match status" value="1"/>
</dbReference>